<comment type="caution">
    <text evidence="2">The sequence shown here is derived from an EMBL/GenBank/DDBJ whole genome shotgun (WGS) entry which is preliminary data.</text>
</comment>
<dbReference type="NCBIfam" id="NF041278">
    <property type="entry name" value="CmcJ_NvfI_EfuI"/>
    <property type="match status" value="1"/>
</dbReference>
<evidence type="ECO:0000313" key="2">
    <source>
        <dbReference type="EMBL" id="PXF40613.1"/>
    </source>
</evidence>
<dbReference type="GO" id="GO:0016491">
    <property type="term" value="F:oxidoreductase activity"/>
    <property type="evidence" value="ECO:0007669"/>
    <property type="project" value="InterPro"/>
</dbReference>
<dbReference type="AlphaFoldDB" id="A0A2V3IEX4"/>
<accession>A0A2V3IEX4</accession>
<dbReference type="PANTHER" id="PTHR34598">
    <property type="entry name" value="BLL6449 PROTEIN"/>
    <property type="match status" value="1"/>
</dbReference>
<dbReference type="PANTHER" id="PTHR34598:SF3">
    <property type="entry name" value="OXIDOREDUCTASE AN1597"/>
    <property type="match status" value="1"/>
</dbReference>
<organism evidence="2 3">
    <name type="scientific">Gracilariopsis chorda</name>
    <dbReference type="NCBI Taxonomy" id="448386"/>
    <lineage>
        <taxon>Eukaryota</taxon>
        <taxon>Rhodophyta</taxon>
        <taxon>Florideophyceae</taxon>
        <taxon>Rhodymeniophycidae</taxon>
        <taxon>Gracilariales</taxon>
        <taxon>Gracilariaceae</taxon>
        <taxon>Gracilariopsis</taxon>
    </lineage>
</organism>
<evidence type="ECO:0000256" key="1">
    <source>
        <dbReference type="ARBA" id="ARBA00023604"/>
    </source>
</evidence>
<protein>
    <recommendedName>
        <fullName evidence="4">Methyltransferase</fullName>
    </recommendedName>
</protein>
<dbReference type="STRING" id="448386.A0A2V3IEX4"/>
<keyword evidence="3" id="KW-1185">Reference proteome</keyword>
<dbReference type="EMBL" id="NBIV01000278">
    <property type="protein sequence ID" value="PXF40613.1"/>
    <property type="molecule type" value="Genomic_DNA"/>
</dbReference>
<comment type="similarity">
    <text evidence="1">Belongs to the asaB hydroxylase/desaturase family.</text>
</comment>
<dbReference type="Proteomes" id="UP000247409">
    <property type="component" value="Unassembled WGS sequence"/>
</dbReference>
<gene>
    <name evidence="2" type="ORF">BWQ96_09676</name>
</gene>
<evidence type="ECO:0008006" key="4">
    <source>
        <dbReference type="Google" id="ProtNLM"/>
    </source>
</evidence>
<proteinExistence type="inferred from homology"/>
<sequence>MGTVDAQGWLNYMAPSVASSLYRNGTVLTRRDGNGNDAGTTGVDFRRHKQIIMNARTLSENERPSLARNGFELIIHPIKSKTLDFLNHESVVQDYYHECAKLVQQVTGAKHVFPFDHNIRSAGGKAESKRIEGGQEVQTPVHIVHGDYTLRSSRERLERLSRHPSGNDTFASLLGEKETLIPPGLAARALDGQFRFAIINVWRNISEQPVGSNALALCDARSVKPNELVVFEIHYQDRIGENYFAKYSDKHRWYFFPRMTRDEALLIKQWDSAGALATSDGERSDSTADQPCTFSFHSAFEDAVPVNDAPHRWSAEVRCLAVYA</sequence>
<name>A0A2V3IEX4_9FLOR</name>
<dbReference type="InterPro" id="IPR044053">
    <property type="entry name" value="AsaB-like"/>
</dbReference>
<dbReference type="OrthoDB" id="412788at2759"/>
<evidence type="ECO:0000313" key="3">
    <source>
        <dbReference type="Proteomes" id="UP000247409"/>
    </source>
</evidence>
<reference evidence="2 3" key="1">
    <citation type="journal article" date="2018" name="Mol. Biol. Evol.">
        <title>Analysis of the draft genome of the red seaweed Gracilariopsis chorda provides insights into genome size evolution in Rhodophyta.</title>
        <authorList>
            <person name="Lee J."/>
            <person name="Yang E.C."/>
            <person name="Graf L."/>
            <person name="Yang J.H."/>
            <person name="Qiu H."/>
            <person name="Zel Zion U."/>
            <person name="Chan C.X."/>
            <person name="Stephens T.G."/>
            <person name="Weber A.P.M."/>
            <person name="Boo G.H."/>
            <person name="Boo S.M."/>
            <person name="Kim K.M."/>
            <person name="Shin Y."/>
            <person name="Jung M."/>
            <person name="Lee S.J."/>
            <person name="Yim H.S."/>
            <person name="Lee J.H."/>
            <person name="Bhattacharya D."/>
            <person name="Yoon H.S."/>
        </authorList>
    </citation>
    <scope>NUCLEOTIDE SEQUENCE [LARGE SCALE GENOMIC DNA]</scope>
    <source>
        <strain evidence="2 3">SKKU-2015</strain>
        <tissue evidence="2">Whole body</tissue>
    </source>
</reference>